<dbReference type="Proteomes" id="UP000230886">
    <property type="component" value="Unassembled WGS sequence"/>
</dbReference>
<evidence type="ECO:0000313" key="1">
    <source>
        <dbReference type="EMBL" id="PCK22788.1"/>
    </source>
</evidence>
<sequence>MAHTGKYYGLFLKSLLNKEIDFDSDGIKVMLCTSAYTPDQDTHQYKSSVTNEITGTGYTAGGATLAGVTVTYNAGTNTIVLDADDTSWTGATFTARHAVIYDSTPGSDATRPLIAYITFDADIPATSAPFQLLWDAAGIASLTVS</sequence>
<protein>
    <submittedName>
        <fullName evidence="1">Uncharacterized protein</fullName>
    </submittedName>
</protein>
<gene>
    <name evidence="1" type="ORF">CHR55_31510</name>
</gene>
<reference evidence="1 2" key="1">
    <citation type="submission" date="2017-07" db="EMBL/GenBank/DDBJ databases">
        <title>Draft sequence of Rhodococcus enclensis 23b-28.</title>
        <authorList>
            <person name="Besaury L."/>
            <person name="Sancelme M."/>
            <person name="Amato P."/>
            <person name="Lallement A."/>
            <person name="Delort A.-M."/>
        </authorList>
    </citation>
    <scope>NUCLEOTIDE SEQUENCE [LARGE SCALE GENOMIC DNA]</scope>
    <source>
        <strain evidence="1 2">23b-28</strain>
    </source>
</reference>
<dbReference type="EMBL" id="NOVD01000062">
    <property type="protein sequence ID" value="PCK22788.1"/>
    <property type="molecule type" value="Genomic_DNA"/>
</dbReference>
<dbReference type="RefSeq" id="WP_099698879.1">
    <property type="nucleotide sequence ID" value="NZ_NOVD01000062.1"/>
</dbReference>
<name>A0A2A5IZN8_RHOSG</name>
<proteinExistence type="predicted"/>
<comment type="caution">
    <text evidence="1">The sequence shown here is derived from an EMBL/GenBank/DDBJ whole genome shotgun (WGS) entry which is preliminary data.</text>
</comment>
<dbReference type="AlphaFoldDB" id="A0A2A5IZN8"/>
<organism evidence="1 2">
    <name type="scientific">Rhodococcus qingshengii</name>
    <dbReference type="NCBI Taxonomy" id="334542"/>
    <lineage>
        <taxon>Bacteria</taxon>
        <taxon>Bacillati</taxon>
        <taxon>Actinomycetota</taxon>
        <taxon>Actinomycetes</taxon>
        <taxon>Mycobacteriales</taxon>
        <taxon>Nocardiaceae</taxon>
        <taxon>Rhodococcus</taxon>
        <taxon>Rhodococcus erythropolis group</taxon>
    </lineage>
</organism>
<accession>A0A2A5IZN8</accession>
<evidence type="ECO:0000313" key="2">
    <source>
        <dbReference type="Proteomes" id="UP000230886"/>
    </source>
</evidence>